<name>A0A0D7BG30_9AGAR</name>
<feature type="transmembrane region" description="Helical" evidence="7">
    <location>
        <begin position="182"/>
        <end position="202"/>
    </location>
</feature>
<keyword evidence="10" id="KW-1185">Reference proteome</keyword>
<dbReference type="GO" id="GO:0140115">
    <property type="term" value="P:export across plasma membrane"/>
    <property type="evidence" value="ECO:0007669"/>
    <property type="project" value="UniProtKB-ARBA"/>
</dbReference>
<feature type="transmembrane region" description="Helical" evidence="7">
    <location>
        <begin position="294"/>
        <end position="317"/>
    </location>
</feature>
<dbReference type="EMBL" id="KN880489">
    <property type="protein sequence ID" value="KIY69160.1"/>
    <property type="molecule type" value="Genomic_DNA"/>
</dbReference>
<keyword evidence="2" id="KW-0813">Transport</keyword>
<dbReference type="InterPro" id="IPR011701">
    <property type="entry name" value="MFS"/>
</dbReference>
<dbReference type="InterPro" id="IPR020846">
    <property type="entry name" value="MFS_dom"/>
</dbReference>
<accession>A0A0D7BG30</accession>
<dbReference type="FunFam" id="1.20.1720.10:FF:000009">
    <property type="entry name" value="MFS multidrug transporter"/>
    <property type="match status" value="1"/>
</dbReference>
<dbReference type="Pfam" id="PF07690">
    <property type="entry name" value="MFS_1"/>
    <property type="match status" value="1"/>
</dbReference>
<dbReference type="OrthoDB" id="440553at2759"/>
<feature type="transmembrane region" description="Helical" evidence="7">
    <location>
        <begin position="363"/>
        <end position="383"/>
    </location>
</feature>
<dbReference type="FunFam" id="1.20.1250.20:FF:000172">
    <property type="entry name" value="MFS multidrug resistance transporter"/>
    <property type="match status" value="1"/>
</dbReference>
<sequence length="494" mass="53861">MDTEQATGHTRQEAYSIYTPREKWFIVFLIAFGGLFSPFTANIYLPAIPTLTQAFHKSTELINITVTVYMVFQGVSPMLFGTLADQIGRRPIFAACLFILCASCVGLALVPTNAYWLLVVLRCVQAAGSASTIALGAGVIGDIATPAERGGFFGLYSVGTNLGPAVGPILGGVLSDHLGWRAIFWFLCIASFTCFLVLITFLPETLRSMVGNGSIPPPSKIYRPLLPVLGRLSEKPNTSLAAKKSFKNPILLFKEWDVDVLLVINGLYNALYYSVIATMSTLFKEYYPGLSETQIGLCYLPTSAGMMLGSVVVGRILNVQYQRILRQLALSKGADSDTFDVRTEHGIADDYPIEKARIGVMPYISLVFAAALAGYGWCIQYSVNLSGPLILQTVVGCAAMANMTASQTLMVDWVPNQSSSVTACNNLIRCTMGAVCVVLMDVILRSIKPGWTYVLLTGVCLLTIPLMYLVMKIGPARRKMRKDKVLLEDERVKS</sequence>
<dbReference type="Proteomes" id="UP000054007">
    <property type="component" value="Unassembled WGS sequence"/>
</dbReference>
<dbReference type="PROSITE" id="PS50850">
    <property type="entry name" value="MFS"/>
    <property type="match status" value="1"/>
</dbReference>
<proteinExistence type="predicted"/>
<organism evidence="9 10">
    <name type="scientific">Cylindrobasidium torrendii FP15055 ss-10</name>
    <dbReference type="NCBI Taxonomy" id="1314674"/>
    <lineage>
        <taxon>Eukaryota</taxon>
        <taxon>Fungi</taxon>
        <taxon>Dikarya</taxon>
        <taxon>Basidiomycota</taxon>
        <taxon>Agaricomycotina</taxon>
        <taxon>Agaricomycetes</taxon>
        <taxon>Agaricomycetidae</taxon>
        <taxon>Agaricales</taxon>
        <taxon>Marasmiineae</taxon>
        <taxon>Physalacriaceae</taxon>
        <taxon>Cylindrobasidium</taxon>
    </lineage>
</organism>
<evidence type="ECO:0000313" key="10">
    <source>
        <dbReference type="Proteomes" id="UP000054007"/>
    </source>
</evidence>
<evidence type="ECO:0000256" key="7">
    <source>
        <dbReference type="SAM" id="Phobius"/>
    </source>
</evidence>
<keyword evidence="5 7" id="KW-0472">Membrane</keyword>
<evidence type="ECO:0000256" key="6">
    <source>
        <dbReference type="ARBA" id="ARBA00023180"/>
    </source>
</evidence>
<dbReference type="PANTHER" id="PTHR23502:SF51">
    <property type="entry name" value="QUINIDINE RESISTANCE PROTEIN 1-RELATED"/>
    <property type="match status" value="1"/>
</dbReference>
<gene>
    <name evidence="9" type="ORF">CYLTODRAFT_430587</name>
</gene>
<feature type="transmembrane region" description="Helical" evidence="7">
    <location>
        <begin position="260"/>
        <end position="282"/>
    </location>
</feature>
<dbReference type="GO" id="GO:0005886">
    <property type="term" value="C:plasma membrane"/>
    <property type="evidence" value="ECO:0007669"/>
    <property type="project" value="TreeGrafter"/>
</dbReference>
<reference evidence="9 10" key="1">
    <citation type="journal article" date="2015" name="Fungal Genet. Biol.">
        <title>Evolution of novel wood decay mechanisms in Agaricales revealed by the genome sequences of Fistulina hepatica and Cylindrobasidium torrendii.</title>
        <authorList>
            <person name="Floudas D."/>
            <person name="Held B.W."/>
            <person name="Riley R."/>
            <person name="Nagy L.G."/>
            <person name="Koehler G."/>
            <person name="Ransdell A.S."/>
            <person name="Younus H."/>
            <person name="Chow J."/>
            <person name="Chiniquy J."/>
            <person name="Lipzen A."/>
            <person name="Tritt A."/>
            <person name="Sun H."/>
            <person name="Haridas S."/>
            <person name="LaButti K."/>
            <person name="Ohm R.A."/>
            <person name="Kues U."/>
            <person name="Blanchette R.A."/>
            <person name="Grigoriev I.V."/>
            <person name="Minto R.E."/>
            <person name="Hibbett D.S."/>
        </authorList>
    </citation>
    <scope>NUCLEOTIDE SEQUENCE [LARGE SCALE GENOMIC DNA]</scope>
    <source>
        <strain evidence="9 10">FP15055 ss-10</strain>
    </source>
</reference>
<evidence type="ECO:0000256" key="3">
    <source>
        <dbReference type="ARBA" id="ARBA00022692"/>
    </source>
</evidence>
<dbReference type="InterPro" id="IPR036259">
    <property type="entry name" value="MFS_trans_sf"/>
</dbReference>
<feature type="transmembrane region" description="Helical" evidence="7">
    <location>
        <begin position="61"/>
        <end position="80"/>
    </location>
</feature>
<evidence type="ECO:0000256" key="4">
    <source>
        <dbReference type="ARBA" id="ARBA00022989"/>
    </source>
</evidence>
<keyword evidence="4 7" id="KW-1133">Transmembrane helix</keyword>
<dbReference type="Gene3D" id="1.20.1720.10">
    <property type="entry name" value="Multidrug resistance protein D"/>
    <property type="match status" value="1"/>
</dbReference>
<feature type="transmembrane region" description="Helical" evidence="7">
    <location>
        <begin position="24"/>
        <end position="41"/>
    </location>
</feature>
<feature type="transmembrane region" description="Helical" evidence="7">
    <location>
        <begin position="152"/>
        <end position="170"/>
    </location>
</feature>
<keyword evidence="3 7" id="KW-0812">Transmembrane</keyword>
<dbReference type="PANTHER" id="PTHR23502">
    <property type="entry name" value="MAJOR FACILITATOR SUPERFAMILY"/>
    <property type="match status" value="1"/>
</dbReference>
<feature type="transmembrane region" description="Helical" evidence="7">
    <location>
        <begin position="116"/>
        <end position="140"/>
    </location>
</feature>
<dbReference type="GO" id="GO:0015137">
    <property type="term" value="F:citrate transmembrane transporter activity"/>
    <property type="evidence" value="ECO:0007669"/>
    <property type="project" value="UniProtKB-ARBA"/>
</dbReference>
<evidence type="ECO:0000259" key="8">
    <source>
        <dbReference type="PROSITE" id="PS50850"/>
    </source>
</evidence>
<protein>
    <submittedName>
        <fullName evidence="9">MFS general substrate transporter</fullName>
    </submittedName>
</protein>
<dbReference type="InterPro" id="IPR001958">
    <property type="entry name" value="Tet-R_TetA/multi-R_MdtG-like"/>
</dbReference>
<dbReference type="PRINTS" id="PR01035">
    <property type="entry name" value="TCRTETA"/>
</dbReference>
<evidence type="ECO:0000256" key="1">
    <source>
        <dbReference type="ARBA" id="ARBA00004141"/>
    </source>
</evidence>
<dbReference type="Gene3D" id="1.20.1250.20">
    <property type="entry name" value="MFS general substrate transporter like domains"/>
    <property type="match status" value="1"/>
</dbReference>
<feature type="transmembrane region" description="Helical" evidence="7">
    <location>
        <begin position="92"/>
        <end position="110"/>
    </location>
</feature>
<evidence type="ECO:0000256" key="5">
    <source>
        <dbReference type="ARBA" id="ARBA00023136"/>
    </source>
</evidence>
<dbReference type="STRING" id="1314674.A0A0D7BG30"/>
<feature type="domain" description="Major facilitator superfamily (MFS) profile" evidence="8">
    <location>
        <begin position="26"/>
        <end position="475"/>
    </location>
</feature>
<dbReference type="SUPFAM" id="SSF103473">
    <property type="entry name" value="MFS general substrate transporter"/>
    <property type="match status" value="1"/>
</dbReference>
<evidence type="ECO:0000256" key="2">
    <source>
        <dbReference type="ARBA" id="ARBA00022448"/>
    </source>
</evidence>
<dbReference type="AlphaFoldDB" id="A0A0D7BG30"/>
<evidence type="ECO:0000313" key="9">
    <source>
        <dbReference type="EMBL" id="KIY69160.1"/>
    </source>
</evidence>
<feature type="transmembrane region" description="Helical" evidence="7">
    <location>
        <begin position="450"/>
        <end position="471"/>
    </location>
</feature>
<comment type="subcellular location">
    <subcellularLocation>
        <location evidence="1">Membrane</location>
        <topology evidence="1">Multi-pass membrane protein</topology>
    </subcellularLocation>
</comment>
<keyword evidence="6" id="KW-0325">Glycoprotein</keyword>